<evidence type="ECO:0000313" key="2">
    <source>
        <dbReference type="Proteomes" id="UP001489902"/>
    </source>
</evidence>
<keyword evidence="2" id="KW-1185">Reference proteome</keyword>
<dbReference type="EMBL" id="CP151262">
    <property type="protein sequence ID" value="WZH45513.1"/>
    <property type="molecule type" value="Genomic_DNA"/>
</dbReference>
<evidence type="ECO:0008006" key="3">
    <source>
        <dbReference type="Google" id="ProtNLM"/>
    </source>
</evidence>
<gene>
    <name evidence="1" type="ORF">QYS62_006573</name>
</gene>
<organism evidence="1 2">
    <name type="scientific">Fusarium acuminatum</name>
    <dbReference type="NCBI Taxonomy" id="5515"/>
    <lineage>
        <taxon>Eukaryota</taxon>
        <taxon>Fungi</taxon>
        <taxon>Dikarya</taxon>
        <taxon>Ascomycota</taxon>
        <taxon>Pezizomycotina</taxon>
        <taxon>Sordariomycetes</taxon>
        <taxon>Hypocreomycetidae</taxon>
        <taxon>Hypocreales</taxon>
        <taxon>Nectriaceae</taxon>
        <taxon>Fusarium</taxon>
        <taxon>Fusarium tricinctum species complex</taxon>
    </lineage>
</organism>
<dbReference type="SUPFAM" id="SSF53335">
    <property type="entry name" value="S-adenosyl-L-methionine-dependent methyltransferases"/>
    <property type="match status" value="1"/>
</dbReference>
<evidence type="ECO:0000313" key="1">
    <source>
        <dbReference type="EMBL" id="WZH45513.1"/>
    </source>
</evidence>
<name>A0ABZ2WXK7_9HYPO</name>
<dbReference type="InterPro" id="IPR029063">
    <property type="entry name" value="SAM-dependent_MTases_sf"/>
</dbReference>
<proteinExistence type="predicted"/>
<sequence length="266" mass="29297">MTLKDKPQYPFTISSEVDRLQKQHTWINHVLKNKIVFAPVPLDKEGLKILDVGCADVPTSAQLVGVDIEDSFFPASDGGIRYEVYDLCESPNKGLTEAFDLTHMRYVMAAAGRVGYQKAVENLVATLAPGGWLQVHELDFSLDGRSDAGPAWKDVNTVFGGMFDAMGMGSDFVSKLPKAFETAGLVNVSSETIHLPTGKLLNDDELAEKSRQAFVMTIPNIIQGAKMFKADIPESTYENLPERFEKEVKEQGAVFRTKIIIGQKPA</sequence>
<accession>A0ABZ2WXK7</accession>
<dbReference type="Proteomes" id="UP001489902">
    <property type="component" value="Chromosome 3"/>
</dbReference>
<protein>
    <recommendedName>
        <fullName evidence="3">Methyltransferase</fullName>
    </recommendedName>
</protein>
<dbReference type="Gene3D" id="3.40.50.150">
    <property type="entry name" value="Vaccinia Virus protein VP39"/>
    <property type="match status" value="1"/>
</dbReference>
<reference evidence="1 2" key="1">
    <citation type="submission" date="2024-04" db="EMBL/GenBank/DDBJ databases">
        <title>Complete genome sequence of Fusarium acuminatum.</title>
        <authorList>
            <person name="Lan B."/>
        </authorList>
    </citation>
    <scope>NUCLEOTIDE SEQUENCE [LARGE SCALE GENOMIC DNA]</scope>
    <source>
        <strain evidence="1">1A</strain>
    </source>
</reference>